<feature type="domain" description="Myb-like" evidence="2">
    <location>
        <begin position="196"/>
        <end position="264"/>
    </location>
</feature>
<dbReference type="InterPro" id="IPR009057">
    <property type="entry name" value="Homeodomain-like_sf"/>
</dbReference>
<dbReference type="PROSITE" id="PS50090">
    <property type="entry name" value="MYB_LIKE"/>
    <property type="match status" value="3"/>
</dbReference>
<organism evidence="3 4">
    <name type="scientific">Papaver nudicaule</name>
    <name type="common">Iceland poppy</name>
    <dbReference type="NCBI Taxonomy" id="74823"/>
    <lineage>
        <taxon>Eukaryota</taxon>
        <taxon>Viridiplantae</taxon>
        <taxon>Streptophyta</taxon>
        <taxon>Embryophyta</taxon>
        <taxon>Tracheophyta</taxon>
        <taxon>Spermatophyta</taxon>
        <taxon>Magnoliopsida</taxon>
        <taxon>Ranunculales</taxon>
        <taxon>Papaveraceae</taxon>
        <taxon>Papaveroideae</taxon>
        <taxon>Papaver</taxon>
    </lineage>
</organism>
<accession>A0AA41RZN3</accession>
<feature type="compositionally biased region" description="Basic and acidic residues" evidence="1">
    <location>
        <begin position="34"/>
        <end position="43"/>
    </location>
</feature>
<evidence type="ECO:0000313" key="4">
    <source>
        <dbReference type="Proteomes" id="UP001177140"/>
    </source>
</evidence>
<keyword evidence="4" id="KW-1185">Reference proteome</keyword>
<dbReference type="Pfam" id="PF13921">
    <property type="entry name" value="Myb_DNA-bind_6"/>
    <property type="match status" value="1"/>
</dbReference>
<dbReference type="PANTHER" id="PTHR47430">
    <property type="entry name" value="GB|AAC33480.1"/>
    <property type="match status" value="1"/>
</dbReference>
<dbReference type="InterPro" id="IPR001005">
    <property type="entry name" value="SANT/Myb"/>
</dbReference>
<feature type="domain" description="Myb-like" evidence="2">
    <location>
        <begin position="145"/>
        <end position="195"/>
    </location>
</feature>
<dbReference type="SMART" id="SM00717">
    <property type="entry name" value="SANT"/>
    <property type="match status" value="3"/>
</dbReference>
<comment type="caution">
    <text evidence="3">The sequence shown here is derived from an EMBL/GenBank/DDBJ whole genome shotgun (WGS) entry which is preliminary data.</text>
</comment>
<dbReference type="EMBL" id="JAJJMA010049863">
    <property type="protein sequence ID" value="MCL7025860.1"/>
    <property type="molecule type" value="Genomic_DNA"/>
</dbReference>
<evidence type="ECO:0000256" key="1">
    <source>
        <dbReference type="SAM" id="MobiDB-lite"/>
    </source>
</evidence>
<dbReference type="AlphaFoldDB" id="A0AA41RZN3"/>
<dbReference type="PANTHER" id="PTHR47430:SF4">
    <property type="entry name" value="GB|AAC33480.1"/>
    <property type="match status" value="1"/>
</dbReference>
<evidence type="ECO:0000313" key="3">
    <source>
        <dbReference type="EMBL" id="MCL7025860.1"/>
    </source>
</evidence>
<proteinExistence type="predicted"/>
<dbReference type="Proteomes" id="UP001177140">
    <property type="component" value="Unassembled WGS sequence"/>
</dbReference>
<reference evidence="3" key="1">
    <citation type="submission" date="2022-03" db="EMBL/GenBank/DDBJ databases">
        <title>A functionally conserved STORR gene fusion in Papaver species that diverged 16.8 million years ago.</title>
        <authorList>
            <person name="Catania T."/>
        </authorList>
    </citation>
    <scope>NUCLEOTIDE SEQUENCE</scope>
    <source>
        <strain evidence="3">S-191538</strain>
    </source>
</reference>
<dbReference type="SUPFAM" id="SSF46689">
    <property type="entry name" value="Homeodomain-like"/>
    <property type="match status" value="2"/>
</dbReference>
<sequence length="359" mass="41740">MKKKKKTKVDANIESTVTSIGNVETENNFGSMNERLRNSDSKKSSKRVKFASHVEVFPSSDDKDGGEENPGKVLIQGKRFTKKEDQMIRDAVHSYIEAHKLGEEGLDMILRCKKHPNLRGCWKVIGAALPHRPIKSIYMRANTMFEKAESRNWAEDEEAFLLEYYAKHGPNWKSMGQVLGRNRFHVVRDKWRQIYLEGREKGQWSQMEYQSLFHLVNKDMRMRVHEEKASKHGMLRDNIGWQAISDRLATRAHSSCCKKWYNQLSSSMVRQGKWADTDDYRLLDALNTLDACCVEDVDWDNLLEHRSGDLSLKRWRQMVNHIGEHGLQSFGEQVEVLAKRYCPELLEVREALDSRPLVD</sequence>
<protein>
    <recommendedName>
        <fullName evidence="2">Myb-like domain-containing protein</fullName>
    </recommendedName>
</protein>
<name>A0AA41RZN3_PAPNU</name>
<gene>
    <name evidence="3" type="ORF">MKW94_002709</name>
</gene>
<feature type="domain" description="Myb-like" evidence="2">
    <location>
        <begin position="266"/>
        <end position="319"/>
    </location>
</feature>
<feature type="region of interest" description="Disordered" evidence="1">
    <location>
        <begin position="26"/>
        <end position="46"/>
    </location>
</feature>
<evidence type="ECO:0000259" key="2">
    <source>
        <dbReference type="PROSITE" id="PS50090"/>
    </source>
</evidence>
<dbReference type="Gene3D" id="1.10.10.60">
    <property type="entry name" value="Homeodomain-like"/>
    <property type="match status" value="2"/>
</dbReference>